<dbReference type="OrthoDB" id="9800582at2"/>
<dbReference type="AlphaFoldDB" id="A0A3E1KD02"/>
<dbReference type="EMBL" id="QUZK01000004">
    <property type="protein sequence ID" value="RFF32729.1"/>
    <property type="molecule type" value="Genomic_DNA"/>
</dbReference>
<dbReference type="NCBIfam" id="NF001753">
    <property type="entry name" value="PRK00481.1-3"/>
    <property type="match status" value="1"/>
</dbReference>
<proteinExistence type="inferred from homology"/>
<dbReference type="InterPro" id="IPR029035">
    <property type="entry name" value="DHS-like_NAD/FAD-binding_dom"/>
</dbReference>
<feature type="binding site" evidence="3">
    <location>
        <begin position="200"/>
        <end position="202"/>
    </location>
    <ligand>
        <name>NAD(+)</name>
        <dbReference type="ChEBI" id="CHEBI:57540"/>
    </ligand>
</feature>
<dbReference type="GO" id="GO:0005737">
    <property type="term" value="C:cytoplasm"/>
    <property type="evidence" value="ECO:0007669"/>
    <property type="project" value="UniProtKB-SubCell"/>
</dbReference>
<dbReference type="PANTHER" id="PTHR11085">
    <property type="entry name" value="NAD-DEPENDENT PROTEIN DEACYLASE SIRTUIN-5, MITOCHONDRIAL-RELATED"/>
    <property type="match status" value="1"/>
</dbReference>
<comment type="subcellular location">
    <subcellularLocation>
        <location evidence="3">Cytoplasm</location>
    </subcellularLocation>
</comment>
<sequence>MGRKTCHDTESIPEELLACLSDASKVVVLTGAGVSAESGIPTFREAHTGLWARYDPMELASPAAFDRDPATVWAWYQWRRELIARARPNPGHHALAQLQHRVAELVTITQNVDGFHALAGSDDVLELHGNIQRNVCSRTGRPIDAAWLERHSEHQPPPSPHHQQGLARPDVVWFGEALDAGVIEKAFSAAESCDVVITAGTSGAVQPAASIPVAAVRAGAVMIDVNPEPNELSRLARWHLAGPSATWLPALVKALGGRPA</sequence>
<protein>
    <recommendedName>
        <fullName evidence="3">NAD-dependent protein deacylase</fullName>
        <ecNumber evidence="3">2.3.1.286</ecNumber>
    </recommendedName>
    <alternativeName>
        <fullName evidence="3">Regulatory protein SIR2 homolog</fullName>
    </alternativeName>
</protein>
<keyword evidence="7" id="KW-1185">Reference proteome</keyword>
<comment type="function">
    <text evidence="3">NAD-dependent lysine deacetylase and desuccinylase that specifically removes acetyl and succinyl groups on target proteins. Modulates the activities of several proteins which are inactive in their acylated form.</text>
</comment>
<dbReference type="PANTHER" id="PTHR11085:SF10">
    <property type="entry name" value="NAD-DEPENDENT PROTEIN DEACYLASE SIRTUIN-5, MITOCHONDRIAL-RELATED"/>
    <property type="match status" value="1"/>
</dbReference>
<dbReference type="Gene3D" id="3.30.1600.10">
    <property type="entry name" value="SIR2/SIRT2 'Small Domain"/>
    <property type="match status" value="1"/>
</dbReference>
<dbReference type="GO" id="GO:0036055">
    <property type="term" value="F:protein-succinyllysine desuccinylase activity"/>
    <property type="evidence" value="ECO:0007669"/>
    <property type="project" value="UniProtKB-UniRule"/>
</dbReference>
<comment type="caution">
    <text evidence="6">The sequence shown here is derived from an EMBL/GenBank/DDBJ whole genome shotgun (WGS) entry which is preliminary data.</text>
</comment>
<evidence type="ECO:0000259" key="5">
    <source>
        <dbReference type="PROSITE" id="PS50305"/>
    </source>
</evidence>
<dbReference type="PROSITE" id="PS50305">
    <property type="entry name" value="SIRTUIN"/>
    <property type="match status" value="1"/>
</dbReference>
<dbReference type="EC" id="2.3.1.286" evidence="3"/>
<dbReference type="InterPro" id="IPR026591">
    <property type="entry name" value="Sirtuin_cat_small_dom_sf"/>
</dbReference>
<feature type="active site" description="Proton acceptor" evidence="3">
    <location>
        <position position="128"/>
    </location>
</feature>
<evidence type="ECO:0000313" key="7">
    <source>
        <dbReference type="Proteomes" id="UP000260351"/>
    </source>
</evidence>
<comment type="domain">
    <text evidence="3">2 residues (Tyr-76 and Arg-79) present in a large hydrophobic pocket are probably involved in substrate specificity. They are important for desuccinylation activity, but dispensable for deacetylation activity.</text>
</comment>
<dbReference type="InterPro" id="IPR003000">
    <property type="entry name" value="Sirtuin"/>
</dbReference>
<dbReference type="InterPro" id="IPR050134">
    <property type="entry name" value="NAD-dep_sirtuin_deacylases"/>
</dbReference>
<comment type="similarity">
    <text evidence="3">Belongs to the sirtuin family. Class III subfamily.</text>
</comment>
<feature type="binding site" evidence="3">
    <location>
        <begin position="226"/>
        <end position="228"/>
    </location>
    <ligand>
        <name>NAD(+)</name>
        <dbReference type="ChEBI" id="CHEBI:57540"/>
    </ligand>
</feature>
<keyword evidence="1" id="KW-0808">Transferase</keyword>
<reference evidence="6 7" key="1">
    <citation type="submission" date="2018-08" db="EMBL/GenBank/DDBJ databases">
        <title>Wenzhouxiangella salilacus sp. nov., a novel bacterium isolated from a saline lake in Xinjiang Province, China.</title>
        <authorList>
            <person name="Han S."/>
        </authorList>
    </citation>
    <scope>NUCLEOTIDE SEQUENCE [LARGE SCALE GENOMIC DNA]</scope>
    <source>
        <strain evidence="6 7">XDB06</strain>
    </source>
</reference>
<gene>
    <name evidence="3" type="primary">cobB</name>
    <name evidence="6" type="ORF">DZC52_01000</name>
</gene>
<comment type="caution">
    <text evidence="3 4">Lacks conserved residue(s) required for the propagation of feature annotation.</text>
</comment>
<keyword evidence="3" id="KW-0963">Cytoplasm</keyword>
<dbReference type="Pfam" id="PF02146">
    <property type="entry name" value="SIR2"/>
    <property type="match status" value="1"/>
</dbReference>
<evidence type="ECO:0000256" key="1">
    <source>
        <dbReference type="ARBA" id="ARBA00022679"/>
    </source>
</evidence>
<comment type="catalytic activity">
    <reaction evidence="3">
        <text>N(6)-acetyl-L-lysyl-[protein] + NAD(+) + H2O = 2''-O-acetyl-ADP-D-ribose + nicotinamide + L-lysyl-[protein]</text>
        <dbReference type="Rhea" id="RHEA:43636"/>
        <dbReference type="Rhea" id="RHEA-COMP:9752"/>
        <dbReference type="Rhea" id="RHEA-COMP:10731"/>
        <dbReference type="ChEBI" id="CHEBI:15377"/>
        <dbReference type="ChEBI" id="CHEBI:17154"/>
        <dbReference type="ChEBI" id="CHEBI:29969"/>
        <dbReference type="ChEBI" id="CHEBI:57540"/>
        <dbReference type="ChEBI" id="CHEBI:61930"/>
        <dbReference type="ChEBI" id="CHEBI:83767"/>
        <dbReference type="EC" id="2.3.1.286"/>
    </reaction>
</comment>
<accession>A0A3E1KD02</accession>
<dbReference type="InterPro" id="IPR027546">
    <property type="entry name" value="Sirtuin_class_III"/>
</dbReference>
<dbReference type="RefSeq" id="WP_116649258.1">
    <property type="nucleotide sequence ID" value="NZ_QUZK01000004.1"/>
</dbReference>
<feature type="binding site" evidence="3">
    <location>
        <position position="244"/>
    </location>
    <ligand>
        <name>NAD(+)</name>
        <dbReference type="ChEBI" id="CHEBI:57540"/>
    </ligand>
</feature>
<dbReference type="HAMAP" id="MF_01121">
    <property type="entry name" value="Sirtuin_ClassIII"/>
    <property type="match status" value="1"/>
</dbReference>
<feature type="binding site" evidence="3">
    <location>
        <position position="79"/>
    </location>
    <ligand>
        <name>substrate</name>
    </ligand>
</feature>
<dbReference type="GO" id="GO:0070403">
    <property type="term" value="F:NAD+ binding"/>
    <property type="evidence" value="ECO:0007669"/>
    <property type="project" value="UniProtKB-UniRule"/>
</dbReference>
<feature type="binding site" evidence="3">
    <location>
        <position position="76"/>
    </location>
    <ligand>
        <name>substrate</name>
    </ligand>
</feature>
<keyword evidence="2 3" id="KW-0520">NAD</keyword>
<feature type="binding site" evidence="3">
    <location>
        <begin position="110"/>
        <end position="113"/>
    </location>
    <ligand>
        <name>NAD(+)</name>
        <dbReference type="ChEBI" id="CHEBI:57540"/>
    </ligand>
</feature>
<dbReference type="GO" id="GO:0036054">
    <property type="term" value="F:protein-malonyllysine demalonylase activity"/>
    <property type="evidence" value="ECO:0007669"/>
    <property type="project" value="InterPro"/>
</dbReference>
<dbReference type="GO" id="GO:0017136">
    <property type="term" value="F:histone deacetylase activity, NAD-dependent"/>
    <property type="evidence" value="ECO:0007669"/>
    <property type="project" value="TreeGrafter"/>
</dbReference>
<evidence type="ECO:0000256" key="4">
    <source>
        <dbReference type="PROSITE-ProRule" id="PRU00236"/>
    </source>
</evidence>
<comment type="catalytic activity">
    <reaction evidence="3">
        <text>N(6)-succinyl-L-lysyl-[protein] + NAD(+) + H2O = 2''-O-succinyl-ADP-D-ribose + nicotinamide + L-lysyl-[protein]</text>
        <dbReference type="Rhea" id="RHEA:47668"/>
        <dbReference type="Rhea" id="RHEA-COMP:9752"/>
        <dbReference type="Rhea" id="RHEA-COMP:11877"/>
        <dbReference type="ChEBI" id="CHEBI:15377"/>
        <dbReference type="ChEBI" id="CHEBI:17154"/>
        <dbReference type="ChEBI" id="CHEBI:29969"/>
        <dbReference type="ChEBI" id="CHEBI:57540"/>
        <dbReference type="ChEBI" id="CHEBI:87830"/>
        <dbReference type="ChEBI" id="CHEBI:87832"/>
    </reaction>
</comment>
<feature type="domain" description="Deacetylase sirtuin-type" evidence="5">
    <location>
        <begin position="6"/>
        <end position="258"/>
    </location>
</feature>
<name>A0A3E1KD02_9GAMM</name>
<dbReference type="Gene3D" id="3.40.50.1220">
    <property type="entry name" value="TPP-binding domain"/>
    <property type="match status" value="1"/>
</dbReference>
<organism evidence="6 7">
    <name type="scientific">Wenzhouxiangella sediminis</name>
    <dbReference type="NCBI Taxonomy" id="1792836"/>
    <lineage>
        <taxon>Bacteria</taxon>
        <taxon>Pseudomonadati</taxon>
        <taxon>Pseudomonadota</taxon>
        <taxon>Gammaproteobacteria</taxon>
        <taxon>Chromatiales</taxon>
        <taxon>Wenzhouxiangellaceae</taxon>
        <taxon>Wenzhouxiangella</taxon>
    </lineage>
</organism>
<evidence type="ECO:0000256" key="3">
    <source>
        <dbReference type="HAMAP-Rule" id="MF_01121"/>
    </source>
</evidence>
<dbReference type="Proteomes" id="UP000260351">
    <property type="component" value="Unassembled WGS sequence"/>
</dbReference>
<evidence type="ECO:0000313" key="6">
    <source>
        <dbReference type="EMBL" id="RFF32729.1"/>
    </source>
</evidence>
<dbReference type="InterPro" id="IPR026590">
    <property type="entry name" value="Ssirtuin_cat_dom"/>
</dbReference>
<dbReference type="CDD" id="cd01412">
    <property type="entry name" value="SIRT5_Af1_CobB"/>
    <property type="match status" value="1"/>
</dbReference>
<dbReference type="SUPFAM" id="SSF52467">
    <property type="entry name" value="DHS-like NAD/FAD-binding domain"/>
    <property type="match status" value="1"/>
</dbReference>
<evidence type="ECO:0000256" key="2">
    <source>
        <dbReference type="ARBA" id="ARBA00023027"/>
    </source>
</evidence>